<accession>A0ABT9VNB9</accession>
<dbReference type="InterPro" id="IPR014026">
    <property type="entry name" value="UDP-Glc/GDP-Man_DH_dimer"/>
</dbReference>
<evidence type="ECO:0000256" key="2">
    <source>
        <dbReference type="ARBA" id="ARBA00006601"/>
    </source>
</evidence>
<comment type="caution">
    <text evidence="9">The sequence shown here is derived from an EMBL/GenBank/DDBJ whole genome shotgun (WGS) entry which is preliminary data.</text>
</comment>
<dbReference type="Proteomes" id="UP001225646">
    <property type="component" value="Unassembled WGS sequence"/>
</dbReference>
<evidence type="ECO:0000256" key="5">
    <source>
        <dbReference type="ARBA" id="ARBA00023027"/>
    </source>
</evidence>
<name>A0ABT9VNB9_9BACI</name>
<evidence type="ECO:0000259" key="8">
    <source>
        <dbReference type="SMART" id="SM00984"/>
    </source>
</evidence>
<dbReference type="InterPro" id="IPR036291">
    <property type="entry name" value="NAD(P)-bd_dom_sf"/>
</dbReference>
<dbReference type="SUPFAM" id="SSF51735">
    <property type="entry name" value="NAD(P)-binding Rossmann-fold domains"/>
    <property type="match status" value="1"/>
</dbReference>
<feature type="domain" description="UDP-glucose/GDP-mannose dehydrogenase C-terminal" evidence="8">
    <location>
        <begin position="312"/>
        <end position="411"/>
    </location>
</feature>
<dbReference type="InterPro" id="IPR014027">
    <property type="entry name" value="UDP-Glc/GDP-Man_DH_C"/>
</dbReference>
<protein>
    <recommendedName>
        <fullName evidence="3 7">UDP-glucose 6-dehydrogenase</fullName>
        <ecNumber evidence="3 7">1.1.1.22</ecNumber>
    </recommendedName>
</protein>
<dbReference type="SUPFAM" id="SSF52413">
    <property type="entry name" value="UDP-glucose/GDP-mannose dehydrogenase C-terminal domain"/>
    <property type="match status" value="1"/>
</dbReference>
<dbReference type="PIRSF" id="PIRSF000124">
    <property type="entry name" value="UDPglc_GDPman_dh"/>
    <property type="match status" value="1"/>
</dbReference>
<comment type="pathway">
    <text evidence="1">Nucleotide-sugar biosynthesis; UDP-alpha-D-glucuronate biosynthesis; UDP-alpha-D-glucuronate from UDP-alpha-D-glucose: step 1/1.</text>
</comment>
<evidence type="ECO:0000256" key="6">
    <source>
        <dbReference type="ARBA" id="ARBA00047473"/>
    </source>
</evidence>
<dbReference type="Gene3D" id="3.40.50.720">
    <property type="entry name" value="NAD(P)-binding Rossmann-like Domain"/>
    <property type="match status" value="2"/>
</dbReference>
<dbReference type="EC" id="1.1.1.22" evidence="3 7"/>
<evidence type="ECO:0000256" key="4">
    <source>
        <dbReference type="ARBA" id="ARBA00023002"/>
    </source>
</evidence>
<dbReference type="PANTHER" id="PTHR43750:SF3">
    <property type="entry name" value="UDP-GLUCOSE 6-DEHYDROGENASE TUAD"/>
    <property type="match status" value="1"/>
</dbReference>
<dbReference type="PANTHER" id="PTHR43750">
    <property type="entry name" value="UDP-GLUCOSE 6-DEHYDROGENASE TUAD"/>
    <property type="match status" value="1"/>
</dbReference>
<dbReference type="EMBL" id="JAUSTR010000004">
    <property type="protein sequence ID" value="MDQ0162478.1"/>
    <property type="molecule type" value="Genomic_DNA"/>
</dbReference>
<gene>
    <name evidence="9" type="ORF">J2S06_001555</name>
</gene>
<evidence type="ECO:0000313" key="10">
    <source>
        <dbReference type="Proteomes" id="UP001225646"/>
    </source>
</evidence>
<dbReference type="Pfam" id="PF03721">
    <property type="entry name" value="UDPG_MGDP_dh_N"/>
    <property type="match status" value="1"/>
</dbReference>
<dbReference type="Pfam" id="PF00984">
    <property type="entry name" value="UDPG_MGDP_dh"/>
    <property type="match status" value="1"/>
</dbReference>
<proteinExistence type="inferred from homology"/>
<reference evidence="9 10" key="1">
    <citation type="submission" date="2023-07" db="EMBL/GenBank/DDBJ databases">
        <title>Genomic Encyclopedia of Type Strains, Phase IV (KMG-IV): sequencing the most valuable type-strain genomes for metagenomic binning, comparative biology and taxonomic classification.</title>
        <authorList>
            <person name="Goeker M."/>
        </authorList>
    </citation>
    <scope>NUCLEOTIDE SEQUENCE [LARGE SCALE GENOMIC DNA]</scope>
    <source>
        <strain evidence="9 10">DSM 19092</strain>
    </source>
</reference>
<dbReference type="PIRSF" id="PIRSF500134">
    <property type="entry name" value="UDPglc_DH_bac"/>
    <property type="match status" value="1"/>
</dbReference>
<dbReference type="NCBIfam" id="TIGR03026">
    <property type="entry name" value="NDP-sugDHase"/>
    <property type="match status" value="1"/>
</dbReference>
<dbReference type="GO" id="GO:0003979">
    <property type="term" value="F:UDP-glucose 6-dehydrogenase activity"/>
    <property type="evidence" value="ECO:0007669"/>
    <property type="project" value="UniProtKB-EC"/>
</dbReference>
<dbReference type="InterPro" id="IPR036220">
    <property type="entry name" value="UDP-Glc/GDP-Man_DH_C_sf"/>
</dbReference>
<evidence type="ECO:0000256" key="7">
    <source>
        <dbReference type="PIRNR" id="PIRNR000124"/>
    </source>
</evidence>
<keyword evidence="5 7" id="KW-0520">NAD</keyword>
<dbReference type="SMART" id="SM00984">
    <property type="entry name" value="UDPG_MGDP_dh_C"/>
    <property type="match status" value="1"/>
</dbReference>
<evidence type="ECO:0000256" key="1">
    <source>
        <dbReference type="ARBA" id="ARBA00004701"/>
    </source>
</evidence>
<comment type="similarity">
    <text evidence="2 7">Belongs to the UDP-glucose/GDP-mannose dehydrogenase family.</text>
</comment>
<dbReference type="Pfam" id="PF03720">
    <property type="entry name" value="UDPG_MGDP_dh_C"/>
    <property type="match status" value="1"/>
</dbReference>
<evidence type="ECO:0000256" key="3">
    <source>
        <dbReference type="ARBA" id="ARBA00012954"/>
    </source>
</evidence>
<keyword evidence="10" id="KW-1185">Reference proteome</keyword>
<dbReference type="Gene3D" id="1.20.5.100">
    <property type="entry name" value="Cytochrome c1, transmembrane anchor, C-terminal"/>
    <property type="match status" value="1"/>
</dbReference>
<sequence length="426" mass="47695">MNICIIGTGYVGLITAAVLADIGHHVTCLDNDPNKINSLQKGIITIYEPDLEDYLKRNKTRLSFTLNMKQAIEPAEVIFITVGTPSNDDGSPNLTYLFNALDELSKYMNSYKTIVIKSTVPPGTNIQCHQRLQQNGVNQELYSIVSNPEFLREGSAVYDSRNPDRIVIGKLKEDHKSISIMKSVYEGINAPFVVTSLSGAEMIKYASNAFLATKISFINEMAQICDQYDVDVNDVAKGIGLDPRICPHFLQAGIGYGGSCFPKDLQALEFSAKKKNIHPHLLKAVQTVNHAQADYFLKKVKEHFPNTLCTLAALGIAFKPNTDDIRYSPAIKIMKELHEKGYTIHAYDPKATLSNELKHILQFRSPYEAMKNVNGLLILTDWDEHKNLDWKKVKQFMKGQVIIDGRNCLDPDVIKQHGFTYIGVGR</sequence>
<dbReference type="InterPro" id="IPR028357">
    <property type="entry name" value="UDPglc_DH_bac"/>
</dbReference>
<dbReference type="RefSeq" id="WP_419151896.1">
    <property type="nucleotide sequence ID" value="NZ_JAUSTR010000004.1"/>
</dbReference>
<dbReference type="InterPro" id="IPR008927">
    <property type="entry name" value="6-PGluconate_DH-like_C_sf"/>
</dbReference>
<keyword evidence="4 7" id="KW-0560">Oxidoreductase</keyword>
<dbReference type="InterPro" id="IPR017476">
    <property type="entry name" value="UDP-Glc/GDP-Man"/>
</dbReference>
<organism evidence="9 10">
    <name type="scientific">Aeribacillus alveayuensis</name>
    <dbReference type="NCBI Taxonomy" id="279215"/>
    <lineage>
        <taxon>Bacteria</taxon>
        <taxon>Bacillati</taxon>
        <taxon>Bacillota</taxon>
        <taxon>Bacilli</taxon>
        <taxon>Bacillales</taxon>
        <taxon>Bacillaceae</taxon>
        <taxon>Aeribacillus</taxon>
    </lineage>
</organism>
<dbReference type="InterPro" id="IPR001732">
    <property type="entry name" value="UDP-Glc/GDP-Man_DH_N"/>
</dbReference>
<evidence type="ECO:0000313" key="9">
    <source>
        <dbReference type="EMBL" id="MDQ0162478.1"/>
    </source>
</evidence>
<comment type="catalytic activity">
    <reaction evidence="6 7">
        <text>UDP-alpha-D-glucose + 2 NAD(+) + H2O = UDP-alpha-D-glucuronate + 2 NADH + 3 H(+)</text>
        <dbReference type="Rhea" id="RHEA:23596"/>
        <dbReference type="ChEBI" id="CHEBI:15377"/>
        <dbReference type="ChEBI" id="CHEBI:15378"/>
        <dbReference type="ChEBI" id="CHEBI:57540"/>
        <dbReference type="ChEBI" id="CHEBI:57945"/>
        <dbReference type="ChEBI" id="CHEBI:58052"/>
        <dbReference type="ChEBI" id="CHEBI:58885"/>
        <dbReference type="EC" id="1.1.1.22"/>
    </reaction>
</comment>
<dbReference type="SUPFAM" id="SSF48179">
    <property type="entry name" value="6-phosphogluconate dehydrogenase C-terminal domain-like"/>
    <property type="match status" value="1"/>
</dbReference>